<dbReference type="Pfam" id="PF13377">
    <property type="entry name" value="Peripla_BP_3"/>
    <property type="match status" value="1"/>
</dbReference>
<evidence type="ECO:0000256" key="3">
    <source>
        <dbReference type="ARBA" id="ARBA00023163"/>
    </source>
</evidence>
<dbReference type="EMBL" id="BSPC01000027">
    <property type="protein sequence ID" value="GLS20209.1"/>
    <property type="molecule type" value="Genomic_DNA"/>
</dbReference>
<feature type="domain" description="HTH lacI-type" evidence="4">
    <location>
        <begin position="11"/>
        <end position="65"/>
    </location>
</feature>
<keyword evidence="6" id="KW-1185">Reference proteome</keyword>
<comment type="caution">
    <text evidence="5">The sequence shown here is derived from an EMBL/GenBank/DDBJ whole genome shotgun (WGS) entry which is preliminary data.</text>
</comment>
<gene>
    <name evidence="5" type="ORF">GCM10007874_32260</name>
</gene>
<keyword evidence="1" id="KW-0805">Transcription regulation</keyword>
<keyword evidence="2" id="KW-0238">DNA-binding</keyword>
<dbReference type="Gene3D" id="1.10.260.40">
    <property type="entry name" value="lambda repressor-like DNA-binding domains"/>
    <property type="match status" value="1"/>
</dbReference>
<sequence>MALEAGHGKRASIADVARLAGVSLATVSNVVNGIGRVAPETREKVSAAVEALGYRPNGIAASLRNRRSRLIGMVVPAVTNALFAEMVHEFETLATADGYGITLVTSDEDPEHERERILALLSRQIDGLIILPAADDSLGAGLDPIALPPTVVLDRGLGLSAFDTVGLDNVAGGYAAARHLIELGHTAIAVVAPALRLASMRDRIAGVEQAMAEAGRQGRARVLLGGETMEGLRRATEQELRRPDRATAVFTTSNVATLGAIKAIHALELSMPRDVSLVGFDDYDWMTALRPYVSAVGQPIGSMAAKAWNILLRRLDAGNDTTPAEREHTQMEGLLRVRESTGRPTNRIARKPVVSR</sequence>
<evidence type="ECO:0000256" key="2">
    <source>
        <dbReference type="ARBA" id="ARBA00023125"/>
    </source>
</evidence>
<dbReference type="CDD" id="cd06267">
    <property type="entry name" value="PBP1_LacI_sugar_binding-like"/>
    <property type="match status" value="1"/>
</dbReference>
<dbReference type="InterPro" id="IPR046335">
    <property type="entry name" value="LacI/GalR-like_sensor"/>
</dbReference>
<dbReference type="Pfam" id="PF00356">
    <property type="entry name" value="LacI"/>
    <property type="match status" value="1"/>
</dbReference>
<dbReference type="Gene3D" id="3.40.50.2300">
    <property type="match status" value="2"/>
</dbReference>
<organism evidence="5 6">
    <name type="scientific">Labrys miyagiensis</name>
    <dbReference type="NCBI Taxonomy" id="346912"/>
    <lineage>
        <taxon>Bacteria</taxon>
        <taxon>Pseudomonadati</taxon>
        <taxon>Pseudomonadota</taxon>
        <taxon>Alphaproteobacteria</taxon>
        <taxon>Hyphomicrobiales</taxon>
        <taxon>Xanthobacteraceae</taxon>
        <taxon>Labrys</taxon>
    </lineage>
</organism>
<evidence type="ECO:0000256" key="1">
    <source>
        <dbReference type="ARBA" id="ARBA00023015"/>
    </source>
</evidence>
<keyword evidence="3" id="KW-0804">Transcription</keyword>
<dbReference type="PROSITE" id="PS00356">
    <property type="entry name" value="HTH_LACI_1"/>
    <property type="match status" value="1"/>
</dbReference>
<accession>A0ABQ6CKD1</accession>
<dbReference type="RefSeq" id="WP_284313310.1">
    <property type="nucleotide sequence ID" value="NZ_BSPC01000027.1"/>
</dbReference>
<dbReference type="CDD" id="cd01392">
    <property type="entry name" value="HTH_LacI"/>
    <property type="match status" value="1"/>
</dbReference>
<dbReference type="SUPFAM" id="SSF53822">
    <property type="entry name" value="Periplasmic binding protein-like I"/>
    <property type="match status" value="1"/>
</dbReference>
<dbReference type="PANTHER" id="PTHR30146:SF147">
    <property type="entry name" value="HTH-TYPE TRANSCRIPTIONAL REGULATOR DEGA"/>
    <property type="match status" value="1"/>
</dbReference>
<dbReference type="InterPro" id="IPR000843">
    <property type="entry name" value="HTH_LacI"/>
</dbReference>
<dbReference type="Proteomes" id="UP001156882">
    <property type="component" value="Unassembled WGS sequence"/>
</dbReference>
<dbReference type="PROSITE" id="PS50932">
    <property type="entry name" value="HTH_LACI_2"/>
    <property type="match status" value="1"/>
</dbReference>
<reference evidence="6" key="1">
    <citation type="journal article" date="2019" name="Int. J. Syst. Evol. Microbiol.">
        <title>The Global Catalogue of Microorganisms (GCM) 10K type strain sequencing project: providing services to taxonomists for standard genome sequencing and annotation.</title>
        <authorList>
            <consortium name="The Broad Institute Genomics Platform"/>
            <consortium name="The Broad Institute Genome Sequencing Center for Infectious Disease"/>
            <person name="Wu L."/>
            <person name="Ma J."/>
        </authorList>
    </citation>
    <scope>NUCLEOTIDE SEQUENCE [LARGE SCALE GENOMIC DNA]</scope>
    <source>
        <strain evidence="6">NBRC 101365</strain>
    </source>
</reference>
<dbReference type="PRINTS" id="PR00036">
    <property type="entry name" value="HTHLACI"/>
</dbReference>
<dbReference type="SMART" id="SM00354">
    <property type="entry name" value="HTH_LACI"/>
    <property type="match status" value="1"/>
</dbReference>
<evidence type="ECO:0000313" key="5">
    <source>
        <dbReference type="EMBL" id="GLS20209.1"/>
    </source>
</evidence>
<evidence type="ECO:0000259" key="4">
    <source>
        <dbReference type="PROSITE" id="PS50932"/>
    </source>
</evidence>
<dbReference type="InterPro" id="IPR010982">
    <property type="entry name" value="Lambda_DNA-bd_dom_sf"/>
</dbReference>
<name>A0ABQ6CKD1_9HYPH</name>
<evidence type="ECO:0000313" key="6">
    <source>
        <dbReference type="Proteomes" id="UP001156882"/>
    </source>
</evidence>
<proteinExistence type="predicted"/>
<dbReference type="PANTHER" id="PTHR30146">
    <property type="entry name" value="LACI-RELATED TRANSCRIPTIONAL REPRESSOR"/>
    <property type="match status" value="1"/>
</dbReference>
<protein>
    <submittedName>
        <fullName evidence="5">LacI family transcriptional regulator</fullName>
    </submittedName>
</protein>
<dbReference type="InterPro" id="IPR028082">
    <property type="entry name" value="Peripla_BP_I"/>
</dbReference>
<dbReference type="SUPFAM" id="SSF47413">
    <property type="entry name" value="lambda repressor-like DNA-binding domains"/>
    <property type="match status" value="1"/>
</dbReference>